<sequence>MTGRTIKKWVGVLGILAFGVGGSGCCCKAKGETETSVPQGLPPKRVVLIVPSVGCGACRLAIRKVLGTVPGIRSFTFSEGNRIHLELDPGPKILALTLDRLSKAGYSAKVDSQESHKGGP</sequence>
<dbReference type="InterPro" id="IPR036163">
    <property type="entry name" value="HMA_dom_sf"/>
</dbReference>
<organism evidence="1 2">
    <name type="scientific">Candidatus Methylacidithermus pantelleriae</name>
    <dbReference type="NCBI Taxonomy" id="2744239"/>
    <lineage>
        <taxon>Bacteria</taxon>
        <taxon>Pseudomonadati</taxon>
        <taxon>Verrucomicrobiota</taxon>
        <taxon>Methylacidiphilae</taxon>
        <taxon>Methylacidiphilales</taxon>
        <taxon>Methylacidiphilaceae</taxon>
        <taxon>Candidatus Methylacidithermus</taxon>
    </lineage>
</organism>
<evidence type="ECO:0000313" key="2">
    <source>
        <dbReference type="Proteomes" id="UP000663859"/>
    </source>
</evidence>
<dbReference type="Gene3D" id="3.30.70.100">
    <property type="match status" value="1"/>
</dbReference>
<evidence type="ECO:0000313" key="1">
    <source>
        <dbReference type="EMBL" id="CAF0697829.1"/>
    </source>
</evidence>
<dbReference type="GO" id="GO:0046872">
    <property type="term" value="F:metal ion binding"/>
    <property type="evidence" value="ECO:0007669"/>
    <property type="project" value="InterPro"/>
</dbReference>
<accession>A0A8J2BN29</accession>
<comment type="caution">
    <text evidence="1">The sequence shown here is derived from an EMBL/GenBank/DDBJ whole genome shotgun (WGS) entry which is preliminary data.</text>
</comment>
<dbReference type="AlphaFoldDB" id="A0A8J2BN29"/>
<keyword evidence="2" id="KW-1185">Reference proteome</keyword>
<evidence type="ECO:0008006" key="3">
    <source>
        <dbReference type="Google" id="ProtNLM"/>
    </source>
</evidence>
<dbReference type="PROSITE" id="PS51257">
    <property type="entry name" value="PROKAR_LIPOPROTEIN"/>
    <property type="match status" value="1"/>
</dbReference>
<proteinExistence type="predicted"/>
<dbReference type="CDD" id="cd00371">
    <property type="entry name" value="HMA"/>
    <property type="match status" value="1"/>
</dbReference>
<dbReference type="InterPro" id="IPR006121">
    <property type="entry name" value="HMA_dom"/>
</dbReference>
<protein>
    <recommendedName>
        <fullName evidence="3">HMA domain-containing protein</fullName>
    </recommendedName>
</protein>
<dbReference type="EMBL" id="CAJNOB010000016">
    <property type="protein sequence ID" value="CAF0697829.1"/>
    <property type="molecule type" value="Genomic_DNA"/>
</dbReference>
<gene>
    <name evidence="1" type="ORF">MPNT_230032</name>
</gene>
<dbReference type="SUPFAM" id="SSF55008">
    <property type="entry name" value="HMA, heavy metal-associated domain"/>
    <property type="match status" value="1"/>
</dbReference>
<name>A0A8J2BN29_9BACT</name>
<reference evidence="1" key="1">
    <citation type="submission" date="2021-02" db="EMBL/GenBank/DDBJ databases">
        <authorList>
            <person name="Cremers G."/>
            <person name="Picone N."/>
        </authorList>
    </citation>
    <scope>NUCLEOTIDE SEQUENCE</scope>
    <source>
        <strain evidence="1">PQ17</strain>
    </source>
</reference>
<dbReference type="Proteomes" id="UP000663859">
    <property type="component" value="Unassembled WGS sequence"/>
</dbReference>